<proteinExistence type="predicted"/>
<dbReference type="InterPro" id="IPR001436">
    <property type="entry name" value="Alpha-crystallin/sHSP_animal"/>
</dbReference>
<dbReference type="InterPro" id="IPR002068">
    <property type="entry name" value="A-crystallin/Hsp20_dom"/>
</dbReference>
<keyword evidence="4" id="KW-1185">Reference proteome</keyword>
<evidence type="ECO:0000313" key="4">
    <source>
        <dbReference type="Proteomes" id="UP000053660"/>
    </source>
</evidence>
<protein>
    <submittedName>
        <fullName evidence="3">Hsp20/alpha crystallin family protein</fullName>
    </submittedName>
</protein>
<dbReference type="SUPFAM" id="SSF49764">
    <property type="entry name" value="HSP20-like chaperones"/>
    <property type="match status" value="1"/>
</dbReference>
<dbReference type="PANTHER" id="PTHR45640">
    <property type="entry name" value="HEAT SHOCK PROTEIN HSP-12.2-RELATED"/>
    <property type="match status" value="1"/>
</dbReference>
<feature type="region of interest" description="Disordered" evidence="1">
    <location>
        <begin position="157"/>
        <end position="179"/>
    </location>
</feature>
<feature type="compositionally biased region" description="Basic and acidic residues" evidence="1">
    <location>
        <begin position="157"/>
        <end position="173"/>
    </location>
</feature>
<dbReference type="EMBL" id="KN561526">
    <property type="protein sequence ID" value="KHJ86105.1"/>
    <property type="molecule type" value="Genomic_DNA"/>
</dbReference>
<reference evidence="3 4" key="1">
    <citation type="submission" date="2014-03" db="EMBL/GenBank/DDBJ databases">
        <title>Draft genome of the hookworm Oesophagostomum dentatum.</title>
        <authorList>
            <person name="Mitreva M."/>
        </authorList>
    </citation>
    <scope>NUCLEOTIDE SEQUENCE [LARGE SCALE GENOMIC DNA]</scope>
    <source>
        <strain evidence="3 4">OD-Hann</strain>
    </source>
</reference>
<accession>A0A0B1SSE0</accession>
<dbReference type="PANTHER" id="PTHR45640:SF32">
    <property type="entry name" value="STRESS-INDUCED PROTEIN 1"/>
    <property type="match status" value="1"/>
</dbReference>
<evidence type="ECO:0000256" key="1">
    <source>
        <dbReference type="SAM" id="MobiDB-lite"/>
    </source>
</evidence>
<dbReference type="InterPro" id="IPR008978">
    <property type="entry name" value="HSP20-like_chaperone"/>
</dbReference>
<evidence type="ECO:0000259" key="2">
    <source>
        <dbReference type="Pfam" id="PF00011"/>
    </source>
</evidence>
<dbReference type="Pfam" id="PF00011">
    <property type="entry name" value="HSP20"/>
    <property type="match status" value="1"/>
</dbReference>
<dbReference type="GO" id="GO:0036498">
    <property type="term" value="P:IRE1-mediated unfolded protein response"/>
    <property type="evidence" value="ECO:0007669"/>
    <property type="project" value="TreeGrafter"/>
</dbReference>
<dbReference type="Proteomes" id="UP000053660">
    <property type="component" value="Unassembled WGS sequence"/>
</dbReference>
<dbReference type="GO" id="GO:0005634">
    <property type="term" value="C:nucleus"/>
    <property type="evidence" value="ECO:0007669"/>
    <property type="project" value="TreeGrafter"/>
</dbReference>
<dbReference type="GO" id="GO:0051082">
    <property type="term" value="F:unfolded protein binding"/>
    <property type="evidence" value="ECO:0007669"/>
    <property type="project" value="TreeGrafter"/>
</dbReference>
<dbReference type="AlphaFoldDB" id="A0A0B1SSE0"/>
<dbReference type="Gene3D" id="2.60.40.790">
    <property type="match status" value="1"/>
</dbReference>
<dbReference type="GO" id="GO:0042026">
    <property type="term" value="P:protein refolding"/>
    <property type="evidence" value="ECO:0007669"/>
    <property type="project" value="TreeGrafter"/>
</dbReference>
<dbReference type="CDD" id="cd06526">
    <property type="entry name" value="metazoan_ACD"/>
    <property type="match status" value="1"/>
</dbReference>
<dbReference type="GO" id="GO:0005737">
    <property type="term" value="C:cytoplasm"/>
    <property type="evidence" value="ECO:0007669"/>
    <property type="project" value="TreeGrafter"/>
</dbReference>
<dbReference type="GO" id="GO:0009408">
    <property type="term" value="P:response to heat"/>
    <property type="evidence" value="ECO:0007669"/>
    <property type="project" value="TreeGrafter"/>
</dbReference>
<sequence length="179" mass="21295">MSLWPTRYDPFYDDFFDRFERDLFSKRRRDIAPYWRNADHSVLHVANQTQEVVNDDKKFAVELDVSQFKPDEISVHLEDRELVIEGKQEHKDAKGYMHRPRLLLIIQQPPVFCHATPTSRSSGIVQRFPKSAYAYSAFERLPSPLFNVCKYKLDEDRGDYPMRNRHDRVERQPHVATRA</sequence>
<evidence type="ECO:0000313" key="3">
    <source>
        <dbReference type="EMBL" id="KHJ86105.1"/>
    </source>
</evidence>
<organism evidence="3 4">
    <name type="scientific">Oesophagostomum dentatum</name>
    <name type="common">Nodular worm</name>
    <dbReference type="NCBI Taxonomy" id="61180"/>
    <lineage>
        <taxon>Eukaryota</taxon>
        <taxon>Metazoa</taxon>
        <taxon>Ecdysozoa</taxon>
        <taxon>Nematoda</taxon>
        <taxon>Chromadorea</taxon>
        <taxon>Rhabditida</taxon>
        <taxon>Rhabditina</taxon>
        <taxon>Rhabditomorpha</taxon>
        <taxon>Strongyloidea</taxon>
        <taxon>Strongylidae</taxon>
        <taxon>Oesophagostomum</taxon>
    </lineage>
</organism>
<feature type="domain" description="SHSP" evidence="2">
    <location>
        <begin position="52"/>
        <end position="97"/>
    </location>
</feature>
<name>A0A0B1SSE0_OESDE</name>
<gene>
    <name evidence="3" type="ORF">OESDEN_14154</name>
</gene>
<dbReference type="OrthoDB" id="1431247at2759"/>